<dbReference type="Proteomes" id="UP000238071">
    <property type="component" value="Unassembled WGS sequence"/>
</dbReference>
<dbReference type="Pfam" id="PF00581">
    <property type="entry name" value="Rhodanese"/>
    <property type="match status" value="1"/>
</dbReference>
<organism evidence="4 5">
    <name type="scientific">Methylobacter tundripaludum</name>
    <dbReference type="NCBI Taxonomy" id="173365"/>
    <lineage>
        <taxon>Bacteria</taxon>
        <taxon>Pseudomonadati</taxon>
        <taxon>Pseudomonadota</taxon>
        <taxon>Gammaproteobacteria</taxon>
        <taxon>Methylococcales</taxon>
        <taxon>Methylococcaceae</taxon>
        <taxon>Methylobacter</taxon>
    </lineage>
</organism>
<sequence length="460" mass="50659">MTVDVNSEDGLIIRKLIPLATLPGAQFNALCAEMTIEEIQDGCLFKKGDSVSQLVYLISGEVALQAAGLVVEVIAAGSDSARFALAHQIPRKIDAVANGRVRFLRLNADIVNNPPPLAYEDNSYMVIDETEGDPDDWMTVLLRSPIFQRLPPANLQKILMGLEAVHFKKGETILEQGGTGDYYYLIKNGQCLLTRKPSPNAKEIKLAQLGNGDTFGEDALLSGAPRNVTITALTDIVLLRLDKNRFISLIKEPSLKFVDYAGMQEAVKHGAILLDVRSQDDYEDQHLDDSINAPFFSLRMQLKTFNHDKPVVVVCRDGRISEAAAFLLLRHKINAMILAGGMEGLAPGGGLAAGASSLAMKPEPEDKASFAAGVRIESLPREIEQKRLIDNLVTDVPAGILEDQIRALKLENETLRNTNQQLNDKCMKLEFDKQHAEKQCRILHKQMEKLTQVLDRLKGG</sequence>
<dbReference type="PRINTS" id="PR00103">
    <property type="entry name" value="CAMPKINASE"/>
</dbReference>
<dbReference type="InterPro" id="IPR050503">
    <property type="entry name" value="cAMP-dep_PK_reg_su-like"/>
</dbReference>
<dbReference type="InterPro" id="IPR001763">
    <property type="entry name" value="Rhodanese-like_dom"/>
</dbReference>
<dbReference type="Pfam" id="PF00027">
    <property type="entry name" value="cNMP_binding"/>
    <property type="match status" value="1"/>
</dbReference>
<dbReference type="Gene3D" id="3.40.250.10">
    <property type="entry name" value="Rhodanese-like domain"/>
    <property type="match status" value="1"/>
</dbReference>
<feature type="domain" description="Rhodanese" evidence="3">
    <location>
        <begin position="267"/>
        <end position="354"/>
    </location>
</feature>
<keyword evidence="5" id="KW-1185">Reference proteome</keyword>
<keyword evidence="1" id="KW-0175">Coiled coil</keyword>
<evidence type="ECO:0000259" key="2">
    <source>
        <dbReference type="PROSITE" id="PS50042"/>
    </source>
</evidence>
<dbReference type="SUPFAM" id="SSF51206">
    <property type="entry name" value="cAMP-binding domain-like"/>
    <property type="match status" value="2"/>
</dbReference>
<proteinExistence type="predicted"/>
<dbReference type="PROSITE" id="PS50206">
    <property type="entry name" value="RHODANESE_3"/>
    <property type="match status" value="1"/>
</dbReference>
<dbReference type="RefSeq" id="WP_104422020.1">
    <property type="nucleotide sequence ID" value="NZ_PTIY01000001.1"/>
</dbReference>
<name>A0A2S6H813_9GAMM</name>
<dbReference type="OrthoDB" id="9814704at2"/>
<dbReference type="SMART" id="SM00100">
    <property type="entry name" value="cNMP"/>
    <property type="match status" value="2"/>
</dbReference>
<dbReference type="GO" id="GO:0005829">
    <property type="term" value="C:cytosol"/>
    <property type="evidence" value="ECO:0007669"/>
    <property type="project" value="TreeGrafter"/>
</dbReference>
<dbReference type="EMBL" id="PTIY01000001">
    <property type="protein sequence ID" value="PPK73615.1"/>
    <property type="molecule type" value="Genomic_DNA"/>
</dbReference>
<dbReference type="SMART" id="SM00450">
    <property type="entry name" value="RHOD"/>
    <property type="match status" value="1"/>
</dbReference>
<dbReference type="InterPro" id="IPR000595">
    <property type="entry name" value="cNMP-bd_dom"/>
</dbReference>
<feature type="domain" description="Cyclic nucleotide-binding" evidence="2">
    <location>
        <begin position="146"/>
        <end position="250"/>
    </location>
</feature>
<evidence type="ECO:0000259" key="3">
    <source>
        <dbReference type="PROSITE" id="PS50206"/>
    </source>
</evidence>
<dbReference type="PANTHER" id="PTHR11635">
    <property type="entry name" value="CAMP-DEPENDENT PROTEIN KINASE REGULATORY CHAIN"/>
    <property type="match status" value="1"/>
</dbReference>
<comment type="caution">
    <text evidence="4">The sequence shown here is derived from an EMBL/GenBank/DDBJ whole genome shotgun (WGS) entry which is preliminary data.</text>
</comment>
<dbReference type="GO" id="GO:0005952">
    <property type="term" value="C:cAMP-dependent protein kinase complex"/>
    <property type="evidence" value="ECO:0007669"/>
    <property type="project" value="InterPro"/>
</dbReference>
<gene>
    <name evidence="4" type="ORF">B0F88_101144</name>
</gene>
<dbReference type="CDD" id="cd00038">
    <property type="entry name" value="CAP_ED"/>
    <property type="match status" value="1"/>
</dbReference>
<evidence type="ECO:0000313" key="5">
    <source>
        <dbReference type="Proteomes" id="UP000238071"/>
    </source>
</evidence>
<dbReference type="AlphaFoldDB" id="A0A2S6H813"/>
<feature type="coiled-coil region" evidence="1">
    <location>
        <begin position="398"/>
        <end position="453"/>
    </location>
</feature>
<dbReference type="InterPro" id="IPR014710">
    <property type="entry name" value="RmlC-like_jellyroll"/>
</dbReference>
<dbReference type="SUPFAM" id="SSF52821">
    <property type="entry name" value="Rhodanese/Cell cycle control phosphatase"/>
    <property type="match status" value="1"/>
</dbReference>
<dbReference type="Gene3D" id="2.60.120.10">
    <property type="entry name" value="Jelly Rolls"/>
    <property type="match status" value="2"/>
</dbReference>
<feature type="domain" description="Cyclic nucleotide-binding" evidence="2">
    <location>
        <begin position="44"/>
        <end position="107"/>
    </location>
</feature>
<dbReference type="PROSITE" id="PS50042">
    <property type="entry name" value="CNMP_BINDING_3"/>
    <property type="match status" value="2"/>
</dbReference>
<protein>
    <submittedName>
        <fullName evidence="4">Rhodanese-like domain-containing protein</fullName>
    </submittedName>
</protein>
<dbReference type="InterPro" id="IPR036873">
    <property type="entry name" value="Rhodanese-like_dom_sf"/>
</dbReference>
<accession>A0A2S6H813</accession>
<dbReference type="PANTHER" id="PTHR11635:SF152">
    <property type="entry name" value="CAMP-DEPENDENT PROTEIN KINASE TYPE I REGULATORY SUBUNIT-RELATED"/>
    <property type="match status" value="1"/>
</dbReference>
<evidence type="ECO:0000256" key="1">
    <source>
        <dbReference type="SAM" id="Coils"/>
    </source>
</evidence>
<reference evidence="4 5" key="1">
    <citation type="submission" date="2018-02" db="EMBL/GenBank/DDBJ databases">
        <title>Subsurface microbial communities from deep shales in Ohio and West Virginia, USA.</title>
        <authorList>
            <person name="Wrighton K."/>
        </authorList>
    </citation>
    <scope>NUCLEOTIDE SEQUENCE [LARGE SCALE GENOMIC DNA]</scope>
    <source>
        <strain evidence="4 5">OWC-G53F</strain>
    </source>
</reference>
<dbReference type="CDD" id="cd00158">
    <property type="entry name" value="RHOD"/>
    <property type="match status" value="1"/>
</dbReference>
<dbReference type="InterPro" id="IPR018490">
    <property type="entry name" value="cNMP-bd_dom_sf"/>
</dbReference>
<evidence type="ECO:0000313" key="4">
    <source>
        <dbReference type="EMBL" id="PPK73615.1"/>
    </source>
</evidence>